<feature type="region of interest" description="Disordered" evidence="7">
    <location>
        <begin position="216"/>
        <end position="287"/>
    </location>
</feature>
<keyword evidence="2 6" id="KW-0694">RNA-binding</keyword>
<dbReference type="SUPFAM" id="SSF46785">
    <property type="entry name" value="Winged helix' DNA-binding domain"/>
    <property type="match status" value="1"/>
</dbReference>
<keyword evidence="5" id="KW-0539">Nucleus</keyword>
<dbReference type="InterPro" id="IPR045180">
    <property type="entry name" value="La_dom_prot"/>
</dbReference>
<accession>A0A8T1BTI6</accession>
<dbReference type="GO" id="GO:0003723">
    <property type="term" value="F:RNA binding"/>
    <property type="evidence" value="ECO:0007669"/>
    <property type="project" value="UniProtKB-UniRule"/>
</dbReference>
<organism evidence="10 11">
    <name type="scientific">Phytophthora cactorum</name>
    <dbReference type="NCBI Taxonomy" id="29920"/>
    <lineage>
        <taxon>Eukaryota</taxon>
        <taxon>Sar</taxon>
        <taxon>Stramenopiles</taxon>
        <taxon>Oomycota</taxon>
        <taxon>Peronosporomycetes</taxon>
        <taxon>Peronosporales</taxon>
        <taxon>Peronosporaceae</taxon>
        <taxon>Phytophthora</taxon>
    </lineage>
</organism>
<name>A0A8T1BTI6_9STRA</name>
<dbReference type="VEuPathDB" id="FungiDB:PC110_g21061"/>
<evidence type="ECO:0000256" key="4">
    <source>
        <dbReference type="ARBA" id="ARBA00023163"/>
    </source>
</evidence>
<dbReference type="InterPro" id="IPR035979">
    <property type="entry name" value="RBD_domain_sf"/>
</dbReference>
<dbReference type="SUPFAM" id="SSF54928">
    <property type="entry name" value="RNA-binding domain, RBD"/>
    <property type="match status" value="1"/>
</dbReference>
<comment type="subcellular location">
    <subcellularLocation>
        <location evidence="1">Nucleus</location>
    </subcellularLocation>
</comment>
<dbReference type="InterPro" id="IPR036390">
    <property type="entry name" value="WH_DNA-bd_sf"/>
</dbReference>
<dbReference type="GO" id="GO:0006396">
    <property type="term" value="P:RNA processing"/>
    <property type="evidence" value="ECO:0007669"/>
    <property type="project" value="InterPro"/>
</dbReference>
<evidence type="ECO:0000259" key="8">
    <source>
        <dbReference type="PROSITE" id="PS50102"/>
    </source>
</evidence>
<dbReference type="SMART" id="SM00715">
    <property type="entry name" value="LA"/>
    <property type="match status" value="1"/>
</dbReference>
<feature type="compositionally biased region" description="Polar residues" evidence="7">
    <location>
        <begin position="232"/>
        <end position="243"/>
    </location>
</feature>
<dbReference type="Pfam" id="PF00076">
    <property type="entry name" value="RRM_1"/>
    <property type="match status" value="1"/>
</dbReference>
<evidence type="ECO:0000259" key="9">
    <source>
        <dbReference type="PROSITE" id="PS50961"/>
    </source>
</evidence>
<dbReference type="GO" id="GO:1990904">
    <property type="term" value="C:ribonucleoprotein complex"/>
    <property type="evidence" value="ECO:0007669"/>
    <property type="project" value="InterPro"/>
</dbReference>
<evidence type="ECO:0000256" key="3">
    <source>
        <dbReference type="ARBA" id="ARBA00023015"/>
    </source>
</evidence>
<sequence length="287" mass="31718">MPVRKGSTVHVQQDNAGPHAKAGKSQRKRLQRQLEFYLSESNLRQDKFLQQTMDEQGFVPVRVFLSFNKLKSLNATERMILDEAEKSAAIRVDRARCCIAPKVVPVAGQDHEADPRTVYIDSFSATDDHDSLRRTFAKLGKVNFVSLPRFPQSKKFKGFGFVEFSEQSAADEAAAKSSDTDLRGIRVMSKTRWIEMKEQLKRRLSCAEADADVAVGSASDKANSANAPDDLNTGNSMNRSATTGKKKKKRRIPAVGGGHLHFGDDEGDEEGPTDSDGNGETTKKQKV</sequence>
<dbReference type="Gene3D" id="1.10.10.10">
    <property type="entry name" value="Winged helix-like DNA-binding domain superfamily/Winged helix DNA-binding domain"/>
    <property type="match status" value="1"/>
</dbReference>
<dbReference type="Proteomes" id="UP000736787">
    <property type="component" value="Unassembled WGS sequence"/>
</dbReference>
<feature type="domain" description="HTH La-type RNA-binding" evidence="9">
    <location>
        <begin position="20"/>
        <end position="110"/>
    </location>
</feature>
<comment type="caution">
    <text evidence="10">The sequence shown here is derived from an EMBL/GenBank/DDBJ whole genome shotgun (WGS) entry which is preliminary data.</text>
</comment>
<reference evidence="10" key="1">
    <citation type="submission" date="2018-10" db="EMBL/GenBank/DDBJ databases">
        <title>Effector identification in a new, highly contiguous assembly of the strawberry crown rot pathogen Phytophthora cactorum.</title>
        <authorList>
            <person name="Armitage A.D."/>
            <person name="Nellist C.F."/>
            <person name="Bates H."/>
            <person name="Vickerstaff R.J."/>
            <person name="Harrison R.J."/>
        </authorList>
    </citation>
    <scope>NUCLEOTIDE SEQUENCE</scope>
    <source>
        <strain evidence="10">4040</strain>
    </source>
</reference>
<evidence type="ECO:0000256" key="2">
    <source>
        <dbReference type="ARBA" id="ARBA00022884"/>
    </source>
</evidence>
<feature type="region of interest" description="Disordered" evidence="7">
    <location>
        <begin position="1"/>
        <end position="26"/>
    </location>
</feature>
<dbReference type="InterPro" id="IPR012677">
    <property type="entry name" value="Nucleotide-bd_a/b_plait_sf"/>
</dbReference>
<dbReference type="PROSITE" id="PS50102">
    <property type="entry name" value="RRM"/>
    <property type="match status" value="1"/>
</dbReference>
<evidence type="ECO:0000313" key="11">
    <source>
        <dbReference type="Proteomes" id="UP000736787"/>
    </source>
</evidence>
<dbReference type="InterPro" id="IPR006630">
    <property type="entry name" value="La_HTH"/>
</dbReference>
<proteinExistence type="predicted"/>
<keyword evidence="3" id="KW-0805">Transcription regulation</keyword>
<dbReference type="Pfam" id="PF05383">
    <property type="entry name" value="La"/>
    <property type="match status" value="1"/>
</dbReference>
<protein>
    <recommendedName>
        <fullName evidence="12">Nucleotide-binding alpha-beta plait domain</fullName>
    </recommendedName>
</protein>
<dbReference type="InterPro" id="IPR036388">
    <property type="entry name" value="WH-like_DNA-bd_sf"/>
</dbReference>
<dbReference type="PRINTS" id="PR00302">
    <property type="entry name" value="LUPUSLA"/>
</dbReference>
<keyword evidence="4" id="KW-0804">Transcription</keyword>
<evidence type="ECO:0000256" key="6">
    <source>
        <dbReference type="PROSITE-ProRule" id="PRU00332"/>
    </source>
</evidence>
<dbReference type="GO" id="GO:0005634">
    <property type="term" value="C:nucleus"/>
    <property type="evidence" value="ECO:0007669"/>
    <property type="project" value="UniProtKB-SubCell"/>
</dbReference>
<gene>
    <name evidence="10" type="ORF">PC117_g19634</name>
</gene>
<feature type="domain" description="RRM" evidence="8">
    <location>
        <begin position="116"/>
        <end position="199"/>
    </location>
</feature>
<dbReference type="PROSITE" id="PS50961">
    <property type="entry name" value="HTH_LA"/>
    <property type="match status" value="1"/>
</dbReference>
<dbReference type="PANTHER" id="PTHR22792">
    <property type="entry name" value="LUPUS LA PROTEIN-RELATED"/>
    <property type="match status" value="1"/>
</dbReference>
<evidence type="ECO:0000256" key="1">
    <source>
        <dbReference type="ARBA" id="ARBA00004123"/>
    </source>
</evidence>
<evidence type="ECO:0008006" key="12">
    <source>
        <dbReference type="Google" id="ProtNLM"/>
    </source>
</evidence>
<dbReference type="Gene3D" id="3.30.70.330">
    <property type="match status" value="1"/>
</dbReference>
<dbReference type="InterPro" id="IPR002344">
    <property type="entry name" value="Lupus_La"/>
</dbReference>
<evidence type="ECO:0000256" key="5">
    <source>
        <dbReference type="ARBA" id="ARBA00023242"/>
    </source>
</evidence>
<dbReference type="PANTHER" id="PTHR22792:SF62">
    <property type="entry name" value="LA-RELATED PROTEIN 7"/>
    <property type="match status" value="1"/>
</dbReference>
<evidence type="ECO:0000313" key="10">
    <source>
        <dbReference type="EMBL" id="KAG2909508.1"/>
    </source>
</evidence>
<dbReference type="InterPro" id="IPR000504">
    <property type="entry name" value="RRM_dom"/>
</dbReference>
<dbReference type="SMART" id="SM00360">
    <property type="entry name" value="RRM"/>
    <property type="match status" value="1"/>
</dbReference>
<dbReference type="AlphaFoldDB" id="A0A8T1BTI6"/>
<dbReference type="CDD" id="cd07323">
    <property type="entry name" value="LAM"/>
    <property type="match status" value="1"/>
</dbReference>
<dbReference type="EMBL" id="RCMK01000866">
    <property type="protein sequence ID" value="KAG2909508.1"/>
    <property type="molecule type" value="Genomic_DNA"/>
</dbReference>
<evidence type="ECO:0000256" key="7">
    <source>
        <dbReference type="SAM" id="MobiDB-lite"/>
    </source>
</evidence>